<accession>A0A0E9X879</accession>
<organism evidence="2">
    <name type="scientific">Anguilla anguilla</name>
    <name type="common">European freshwater eel</name>
    <name type="synonym">Muraena anguilla</name>
    <dbReference type="NCBI Taxonomy" id="7936"/>
    <lineage>
        <taxon>Eukaryota</taxon>
        <taxon>Metazoa</taxon>
        <taxon>Chordata</taxon>
        <taxon>Craniata</taxon>
        <taxon>Vertebrata</taxon>
        <taxon>Euteleostomi</taxon>
        <taxon>Actinopterygii</taxon>
        <taxon>Neopterygii</taxon>
        <taxon>Teleostei</taxon>
        <taxon>Anguilliformes</taxon>
        <taxon>Anguillidae</taxon>
        <taxon>Anguilla</taxon>
    </lineage>
</organism>
<dbReference type="AlphaFoldDB" id="A0A0E9X879"/>
<sequence>MVMVNTNYNDHYQENIQNAKYFQLTPSSLLMTFMQFLWNAKLDSATITSTQKTTQIFSNHLATISDWSKFTNICSNNPSQRAEERKQTTNERNSLLQSDNTHAVPSSTRYP</sequence>
<proteinExistence type="predicted"/>
<feature type="compositionally biased region" description="Polar residues" evidence="1">
    <location>
        <begin position="90"/>
        <end position="111"/>
    </location>
</feature>
<protein>
    <submittedName>
        <fullName evidence="2">Uncharacterized protein</fullName>
    </submittedName>
</protein>
<reference evidence="2" key="2">
    <citation type="journal article" date="2015" name="Fish Shellfish Immunol.">
        <title>Early steps in the European eel (Anguilla anguilla)-Vibrio vulnificus interaction in the gills: Role of the RtxA13 toxin.</title>
        <authorList>
            <person name="Callol A."/>
            <person name="Pajuelo D."/>
            <person name="Ebbesson L."/>
            <person name="Teles M."/>
            <person name="MacKenzie S."/>
            <person name="Amaro C."/>
        </authorList>
    </citation>
    <scope>NUCLEOTIDE SEQUENCE</scope>
</reference>
<dbReference type="EMBL" id="GBXM01009783">
    <property type="protein sequence ID" value="JAH98794.1"/>
    <property type="molecule type" value="Transcribed_RNA"/>
</dbReference>
<feature type="region of interest" description="Disordered" evidence="1">
    <location>
        <begin position="75"/>
        <end position="111"/>
    </location>
</feature>
<evidence type="ECO:0000313" key="2">
    <source>
        <dbReference type="EMBL" id="JAH98794.1"/>
    </source>
</evidence>
<name>A0A0E9X879_ANGAN</name>
<evidence type="ECO:0000256" key="1">
    <source>
        <dbReference type="SAM" id="MobiDB-lite"/>
    </source>
</evidence>
<reference evidence="2" key="1">
    <citation type="submission" date="2014-11" db="EMBL/GenBank/DDBJ databases">
        <authorList>
            <person name="Amaro Gonzalez C."/>
        </authorList>
    </citation>
    <scope>NUCLEOTIDE SEQUENCE</scope>
</reference>